<organism evidence="1 2">
    <name type="scientific">Cyphellophora europaea (strain CBS 101466)</name>
    <name type="common">Phialophora europaea</name>
    <dbReference type="NCBI Taxonomy" id="1220924"/>
    <lineage>
        <taxon>Eukaryota</taxon>
        <taxon>Fungi</taxon>
        <taxon>Dikarya</taxon>
        <taxon>Ascomycota</taxon>
        <taxon>Pezizomycotina</taxon>
        <taxon>Eurotiomycetes</taxon>
        <taxon>Chaetothyriomycetidae</taxon>
        <taxon>Chaetothyriales</taxon>
        <taxon>Cyphellophoraceae</taxon>
        <taxon>Cyphellophora</taxon>
    </lineage>
</organism>
<dbReference type="OrthoDB" id="2555959at2759"/>
<dbReference type="EMBL" id="KB822718">
    <property type="protein sequence ID" value="ETN43616.1"/>
    <property type="molecule type" value="Genomic_DNA"/>
</dbReference>
<sequence>MSLWSSYKALSPRTRIFVGFGLMANAALALHFEDQLEELLGVKPTPEEQKHFQQKLPKISVVERDTK</sequence>
<dbReference type="HOGENOM" id="CLU_190851_0_0_1"/>
<accession>W2S4I5</accession>
<dbReference type="RefSeq" id="XP_008715352.1">
    <property type="nucleotide sequence ID" value="XM_008717130.1"/>
</dbReference>
<dbReference type="Proteomes" id="UP000030752">
    <property type="component" value="Unassembled WGS sequence"/>
</dbReference>
<dbReference type="eggNOG" id="ENOG502SDW6">
    <property type="taxonomic scope" value="Eukaryota"/>
</dbReference>
<evidence type="ECO:0000313" key="1">
    <source>
        <dbReference type="EMBL" id="ETN43616.1"/>
    </source>
</evidence>
<dbReference type="VEuPathDB" id="FungiDB:HMPREF1541_02775"/>
<evidence type="ECO:0000313" key="2">
    <source>
        <dbReference type="Proteomes" id="UP000030752"/>
    </source>
</evidence>
<keyword evidence="2" id="KW-1185">Reference proteome</keyword>
<name>W2S4I5_CYPE1</name>
<dbReference type="STRING" id="1220924.W2S4I5"/>
<gene>
    <name evidence="1" type="ORF">HMPREF1541_02775</name>
</gene>
<dbReference type="GeneID" id="19970114"/>
<dbReference type="InParanoid" id="W2S4I5"/>
<protein>
    <submittedName>
        <fullName evidence="1">Uncharacterized protein</fullName>
    </submittedName>
</protein>
<proteinExistence type="predicted"/>
<reference evidence="1 2" key="1">
    <citation type="submission" date="2013-03" db="EMBL/GenBank/DDBJ databases">
        <title>The Genome Sequence of Phialophora europaea CBS 101466.</title>
        <authorList>
            <consortium name="The Broad Institute Genomics Platform"/>
            <person name="Cuomo C."/>
            <person name="de Hoog S."/>
            <person name="Gorbushina A."/>
            <person name="Walker B."/>
            <person name="Young S.K."/>
            <person name="Zeng Q."/>
            <person name="Gargeya S."/>
            <person name="Fitzgerald M."/>
            <person name="Haas B."/>
            <person name="Abouelleil A."/>
            <person name="Allen A.W."/>
            <person name="Alvarado L."/>
            <person name="Arachchi H.M."/>
            <person name="Berlin A.M."/>
            <person name="Chapman S.B."/>
            <person name="Gainer-Dewar J."/>
            <person name="Goldberg J."/>
            <person name="Griggs A."/>
            <person name="Gujja S."/>
            <person name="Hansen M."/>
            <person name="Howarth C."/>
            <person name="Imamovic A."/>
            <person name="Ireland A."/>
            <person name="Larimer J."/>
            <person name="McCowan C."/>
            <person name="Murphy C."/>
            <person name="Pearson M."/>
            <person name="Poon T.W."/>
            <person name="Priest M."/>
            <person name="Roberts A."/>
            <person name="Saif S."/>
            <person name="Shea T."/>
            <person name="Sisk P."/>
            <person name="Sykes S."/>
            <person name="Wortman J."/>
            <person name="Nusbaum C."/>
            <person name="Birren B."/>
        </authorList>
    </citation>
    <scope>NUCLEOTIDE SEQUENCE [LARGE SCALE GENOMIC DNA]</scope>
    <source>
        <strain evidence="1 2">CBS 101466</strain>
    </source>
</reference>
<dbReference type="AlphaFoldDB" id="W2S4I5"/>